<sequence length="232" mass="26678">MGSYCYCCMGWTQIRLDLLYIRSLLLHHNNSNNFLLLLHAIFITKRCCLTVGFRFQCGRRNRQKNVGSDLTVGSGVCVDLAYVNHRKPVFIHSVAYIPCRSKNQQEGESVDKCVAELRKLEKTCNFITLEKNLIRVRIITEAYITDNDESFDDAWLAAVSNTSPRSTVLFSVNDQEVHFQLDTTVDVNTICRKHVRRHQVQPSSQRLMWNGAKMIPKGETAPILQLENYNYS</sequence>
<name>A0AAV4J3M8_9GAST</name>
<dbReference type="EMBL" id="BMAT01013632">
    <property type="protein sequence ID" value="GFS16885.1"/>
    <property type="molecule type" value="Genomic_DNA"/>
</dbReference>
<reference evidence="1 2" key="1">
    <citation type="journal article" date="2021" name="Elife">
        <title>Chloroplast acquisition without the gene transfer in kleptoplastic sea slugs, Plakobranchus ocellatus.</title>
        <authorList>
            <person name="Maeda T."/>
            <person name="Takahashi S."/>
            <person name="Yoshida T."/>
            <person name="Shimamura S."/>
            <person name="Takaki Y."/>
            <person name="Nagai Y."/>
            <person name="Toyoda A."/>
            <person name="Suzuki Y."/>
            <person name="Arimoto A."/>
            <person name="Ishii H."/>
            <person name="Satoh N."/>
            <person name="Nishiyama T."/>
            <person name="Hasebe M."/>
            <person name="Maruyama T."/>
            <person name="Minagawa J."/>
            <person name="Obokata J."/>
            <person name="Shigenobu S."/>
        </authorList>
    </citation>
    <scope>NUCLEOTIDE SEQUENCE [LARGE SCALE GENOMIC DNA]</scope>
</reference>
<accession>A0AAV4J3M8</accession>
<evidence type="ECO:0008006" key="3">
    <source>
        <dbReference type="Google" id="ProtNLM"/>
    </source>
</evidence>
<organism evidence="1 2">
    <name type="scientific">Elysia marginata</name>
    <dbReference type="NCBI Taxonomy" id="1093978"/>
    <lineage>
        <taxon>Eukaryota</taxon>
        <taxon>Metazoa</taxon>
        <taxon>Spiralia</taxon>
        <taxon>Lophotrochozoa</taxon>
        <taxon>Mollusca</taxon>
        <taxon>Gastropoda</taxon>
        <taxon>Heterobranchia</taxon>
        <taxon>Euthyneura</taxon>
        <taxon>Panpulmonata</taxon>
        <taxon>Sacoglossa</taxon>
        <taxon>Placobranchoidea</taxon>
        <taxon>Plakobranchidae</taxon>
        <taxon>Elysia</taxon>
    </lineage>
</organism>
<evidence type="ECO:0000313" key="2">
    <source>
        <dbReference type="Proteomes" id="UP000762676"/>
    </source>
</evidence>
<dbReference type="Proteomes" id="UP000762676">
    <property type="component" value="Unassembled WGS sequence"/>
</dbReference>
<gene>
    <name evidence="1" type="ORF">ElyMa_006807800</name>
</gene>
<keyword evidence="2" id="KW-1185">Reference proteome</keyword>
<evidence type="ECO:0000313" key="1">
    <source>
        <dbReference type="EMBL" id="GFS16885.1"/>
    </source>
</evidence>
<protein>
    <recommendedName>
        <fullName evidence="3">Ubiquitin-like domain-containing protein</fullName>
    </recommendedName>
</protein>
<comment type="caution">
    <text evidence="1">The sequence shown here is derived from an EMBL/GenBank/DDBJ whole genome shotgun (WGS) entry which is preliminary data.</text>
</comment>
<dbReference type="AlphaFoldDB" id="A0AAV4J3M8"/>
<proteinExistence type="predicted"/>